<reference evidence="11 12" key="1">
    <citation type="journal article" date="2018" name="Proc. Natl. Acad. Sci. U.S.A.">
        <title>Draft genome sequence of Camellia sinensis var. sinensis provides insights into the evolution of the tea genome and tea quality.</title>
        <authorList>
            <person name="Wei C."/>
            <person name="Yang H."/>
            <person name="Wang S."/>
            <person name="Zhao J."/>
            <person name="Liu C."/>
            <person name="Gao L."/>
            <person name="Xia E."/>
            <person name="Lu Y."/>
            <person name="Tai Y."/>
            <person name="She G."/>
            <person name="Sun J."/>
            <person name="Cao H."/>
            <person name="Tong W."/>
            <person name="Gao Q."/>
            <person name="Li Y."/>
            <person name="Deng W."/>
            <person name="Jiang X."/>
            <person name="Wang W."/>
            <person name="Chen Q."/>
            <person name="Zhang S."/>
            <person name="Li H."/>
            <person name="Wu J."/>
            <person name="Wang P."/>
            <person name="Li P."/>
            <person name="Shi C."/>
            <person name="Zheng F."/>
            <person name="Jian J."/>
            <person name="Huang B."/>
            <person name="Shan D."/>
            <person name="Shi M."/>
            <person name="Fang C."/>
            <person name="Yue Y."/>
            <person name="Li F."/>
            <person name="Li D."/>
            <person name="Wei S."/>
            <person name="Han B."/>
            <person name="Jiang C."/>
            <person name="Yin Y."/>
            <person name="Xia T."/>
            <person name="Zhang Z."/>
            <person name="Bennetzen J.L."/>
            <person name="Zhao S."/>
            <person name="Wan X."/>
        </authorList>
    </citation>
    <scope>NUCLEOTIDE SEQUENCE [LARGE SCALE GENOMIC DNA]</scope>
    <source>
        <strain evidence="12">cv. Shuchazao</strain>
        <tissue evidence="11">Leaf</tissue>
    </source>
</reference>
<evidence type="ECO:0000256" key="6">
    <source>
        <dbReference type="ARBA" id="ARBA00022989"/>
    </source>
</evidence>
<evidence type="ECO:0000256" key="9">
    <source>
        <dbReference type="SAM" id="SignalP"/>
    </source>
</evidence>
<organism evidence="11 12">
    <name type="scientific">Camellia sinensis var. sinensis</name>
    <name type="common">China tea</name>
    <dbReference type="NCBI Taxonomy" id="542762"/>
    <lineage>
        <taxon>Eukaryota</taxon>
        <taxon>Viridiplantae</taxon>
        <taxon>Streptophyta</taxon>
        <taxon>Embryophyta</taxon>
        <taxon>Tracheophyta</taxon>
        <taxon>Spermatophyta</taxon>
        <taxon>Magnoliopsida</taxon>
        <taxon>eudicotyledons</taxon>
        <taxon>Gunneridae</taxon>
        <taxon>Pentapetalae</taxon>
        <taxon>asterids</taxon>
        <taxon>Ericales</taxon>
        <taxon>Theaceae</taxon>
        <taxon>Camellia</taxon>
    </lineage>
</organism>
<evidence type="ECO:0000259" key="10">
    <source>
        <dbReference type="Pfam" id="PF08263"/>
    </source>
</evidence>
<evidence type="ECO:0000256" key="8">
    <source>
        <dbReference type="ARBA" id="ARBA00038043"/>
    </source>
</evidence>
<sequence length="481" mass="52575">MLSLSSRLRLHLILLSFVTLQCLTVTTATCHMDDEAGLLAFKSAITADPSGKLNSWKPGTDCCKWFGISCDGNNHRVTTLTLVGQPDQSNTSLSGTISPSLSKLHYLGGIYLQDLQNLSGPFPNLLFSLPNIEYVYIENSKLSGQIPANIGDLTRLFALSFADNRFSGPIPSSISNLTQLGQLKFGGNLLTGTVPAGIQQLKKLTLLSLDRNQLTGTVPDIFSTLTELRSLSLSHNKFSGKIPSTISALAPKLIYLKLGHNYFTGQIPNFLGSFHALDTLDLSWNRFSGTVPKSFGNLTKIFNLDLSHNFLVDPFPEMNVKGIESLDLSYNGFHLSEIPKWVTSSTIIYSLKVARCGIKIKLDDWKPAETYFYDYIDLSDNEISGSPVGLLNRTNYLVGFQASGNRIRFDMESVKFPNTLKDLDLSRNLVFGKLPKAISGLEKLNVSNNHLCGPIPANKFSASAFSGNDCLCGSPLSPCKA</sequence>
<dbReference type="PANTHER" id="PTHR48059">
    <property type="entry name" value="POLYGALACTURONASE INHIBITOR 1"/>
    <property type="match status" value="1"/>
</dbReference>
<dbReference type="Proteomes" id="UP000306102">
    <property type="component" value="Unassembled WGS sequence"/>
</dbReference>
<accession>A0A4S4E5Y2</accession>
<keyword evidence="9" id="KW-0732">Signal</keyword>
<dbReference type="AlphaFoldDB" id="A0A4S4E5Y2"/>
<dbReference type="STRING" id="542762.A0A4S4E5Y2"/>
<keyword evidence="5" id="KW-0677">Repeat</keyword>
<evidence type="ECO:0000256" key="7">
    <source>
        <dbReference type="ARBA" id="ARBA00023136"/>
    </source>
</evidence>
<dbReference type="InterPro" id="IPR051848">
    <property type="entry name" value="PGIP"/>
</dbReference>
<dbReference type="FunFam" id="3.80.10.10:FF:000095">
    <property type="entry name" value="LRR receptor-like serine/threonine-protein kinase GSO1"/>
    <property type="match status" value="1"/>
</dbReference>
<name>A0A4S4E5Y2_CAMSN</name>
<dbReference type="Pfam" id="PF00560">
    <property type="entry name" value="LRR_1"/>
    <property type="match status" value="3"/>
</dbReference>
<dbReference type="GO" id="GO:0016020">
    <property type="term" value="C:membrane"/>
    <property type="evidence" value="ECO:0007669"/>
    <property type="project" value="UniProtKB-SubCell"/>
</dbReference>
<gene>
    <name evidence="11" type="ORF">TEA_006615</name>
</gene>
<dbReference type="EMBL" id="SDRB02007308">
    <property type="protein sequence ID" value="THG11409.1"/>
    <property type="molecule type" value="Genomic_DNA"/>
</dbReference>
<comment type="similarity">
    <text evidence="8">Belongs to the polygalacturonase-inhibiting protein family.</text>
</comment>
<keyword evidence="6" id="KW-1133">Transmembrane helix</keyword>
<dbReference type="Pfam" id="PF13855">
    <property type="entry name" value="LRR_8"/>
    <property type="match status" value="1"/>
</dbReference>
<proteinExistence type="inferred from homology"/>
<dbReference type="InterPro" id="IPR003591">
    <property type="entry name" value="Leu-rich_rpt_typical-subtyp"/>
</dbReference>
<protein>
    <recommendedName>
        <fullName evidence="10">Leucine-rich repeat-containing N-terminal plant-type domain-containing protein</fullName>
    </recommendedName>
</protein>
<evidence type="ECO:0000256" key="5">
    <source>
        <dbReference type="ARBA" id="ARBA00022737"/>
    </source>
</evidence>
<dbReference type="SUPFAM" id="SSF52058">
    <property type="entry name" value="L domain-like"/>
    <property type="match status" value="2"/>
</dbReference>
<evidence type="ECO:0000256" key="3">
    <source>
        <dbReference type="ARBA" id="ARBA00022614"/>
    </source>
</evidence>
<keyword evidence="12" id="KW-1185">Reference proteome</keyword>
<evidence type="ECO:0000313" key="11">
    <source>
        <dbReference type="EMBL" id="THG11409.1"/>
    </source>
</evidence>
<keyword evidence="7" id="KW-0472">Membrane</keyword>
<keyword evidence="3" id="KW-0433">Leucine-rich repeat</keyword>
<dbReference type="PANTHER" id="PTHR48059:SF19">
    <property type="entry name" value="RECEPTOR-LIKE PROTEIN KINASE 5"/>
    <property type="match status" value="1"/>
</dbReference>
<comment type="caution">
    <text evidence="11">The sequence shown here is derived from an EMBL/GenBank/DDBJ whole genome shotgun (WGS) entry which is preliminary data.</text>
</comment>
<evidence type="ECO:0000313" key="12">
    <source>
        <dbReference type="Proteomes" id="UP000306102"/>
    </source>
</evidence>
<evidence type="ECO:0000256" key="2">
    <source>
        <dbReference type="ARBA" id="ARBA00004196"/>
    </source>
</evidence>
<dbReference type="GO" id="GO:0051707">
    <property type="term" value="P:response to other organism"/>
    <property type="evidence" value="ECO:0007669"/>
    <property type="project" value="UniProtKB-ARBA"/>
</dbReference>
<comment type="subcellular location">
    <subcellularLocation>
        <location evidence="2">Cell envelope</location>
    </subcellularLocation>
    <subcellularLocation>
        <location evidence="1">Membrane</location>
        <topology evidence="1">Single-pass membrane protein</topology>
    </subcellularLocation>
</comment>
<feature type="domain" description="Leucine-rich repeat-containing N-terminal plant-type" evidence="10">
    <location>
        <begin position="33"/>
        <end position="71"/>
    </location>
</feature>
<feature type="signal peptide" evidence="9">
    <location>
        <begin position="1"/>
        <end position="28"/>
    </location>
</feature>
<evidence type="ECO:0000256" key="4">
    <source>
        <dbReference type="ARBA" id="ARBA00022692"/>
    </source>
</evidence>
<dbReference type="InterPro" id="IPR032675">
    <property type="entry name" value="LRR_dom_sf"/>
</dbReference>
<dbReference type="SMART" id="SM00369">
    <property type="entry name" value="LRR_TYP"/>
    <property type="match status" value="4"/>
</dbReference>
<feature type="chain" id="PRO_5020381492" description="Leucine-rich repeat-containing N-terminal plant-type domain-containing protein" evidence="9">
    <location>
        <begin position="29"/>
        <end position="481"/>
    </location>
</feature>
<dbReference type="InterPro" id="IPR013210">
    <property type="entry name" value="LRR_N_plant-typ"/>
</dbReference>
<dbReference type="InterPro" id="IPR001611">
    <property type="entry name" value="Leu-rich_rpt"/>
</dbReference>
<dbReference type="GO" id="GO:0006952">
    <property type="term" value="P:defense response"/>
    <property type="evidence" value="ECO:0007669"/>
    <property type="project" value="UniProtKB-ARBA"/>
</dbReference>
<dbReference type="Gene3D" id="3.80.10.10">
    <property type="entry name" value="Ribonuclease Inhibitor"/>
    <property type="match status" value="2"/>
</dbReference>
<keyword evidence="4" id="KW-0812">Transmembrane</keyword>
<evidence type="ECO:0000256" key="1">
    <source>
        <dbReference type="ARBA" id="ARBA00004167"/>
    </source>
</evidence>
<dbReference type="Pfam" id="PF08263">
    <property type="entry name" value="LRRNT_2"/>
    <property type="match status" value="1"/>
</dbReference>